<reference evidence="3" key="1">
    <citation type="submission" date="2018-06" db="EMBL/GenBank/DDBJ databases">
        <authorList>
            <person name="Zhirakovskaya E."/>
        </authorList>
    </citation>
    <scope>NUCLEOTIDE SEQUENCE</scope>
</reference>
<comment type="similarity">
    <text evidence="1">Belongs to the RelE toxin family.</text>
</comment>
<dbReference type="InterPro" id="IPR007712">
    <property type="entry name" value="RelE/ParE_toxin"/>
</dbReference>
<keyword evidence="2" id="KW-1277">Toxin-antitoxin system</keyword>
<accession>A0A3B1C027</accession>
<dbReference type="InterPro" id="IPR051803">
    <property type="entry name" value="TA_system_RelE-like_toxin"/>
</dbReference>
<evidence type="ECO:0000256" key="1">
    <source>
        <dbReference type="ARBA" id="ARBA00006226"/>
    </source>
</evidence>
<evidence type="ECO:0000256" key="2">
    <source>
        <dbReference type="ARBA" id="ARBA00022649"/>
    </source>
</evidence>
<dbReference type="AlphaFoldDB" id="A0A3B1C027"/>
<protein>
    <submittedName>
        <fullName evidence="3">Death on curing protein, Doc toxin</fullName>
    </submittedName>
</protein>
<dbReference type="InterPro" id="IPR035093">
    <property type="entry name" value="RelE/ParE_toxin_dom_sf"/>
</dbReference>
<sequence>MQITLTESAVRDLEEIRDWYAEQDAADIGLRLVSEIFQQVEGLGAHPEKGRIVPEFGQSFLRELIHPPFRIVYKLDEQTIRVVRVWRSERLFRFPPD</sequence>
<organism evidence="3">
    <name type="scientific">hydrothermal vent metagenome</name>
    <dbReference type="NCBI Taxonomy" id="652676"/>
    <lineage>
        <taxon>unclassified sequences</taxon>
        <taxon>metagenomes</taxon>
        <taxon>ecological metagenomes</taxon>
    </lineage>
</organism>
<proteinExistence type="inferred from homology"/>
<dbReference type="PANTHER" id="PTHR33755:SF5">
    <property type="entry name" value="TYPE II TOXIN-ANTITOXIN SYSTEM RELE_PARE FAMILY TOXIN"/>
    <property type="match status" value="1"/>
</dbReference>
<dbReference type="Gene3D" id="3.30.2310.20">
    <property type="entry name" value="RelE-like"/>
    <property type="match status" value="1"/>
</dbReference>
<dbReference type="Pfam" id="PF05016">
    <property type="entry name" value="ParE_toxin"/>
    <property type="match status" value="1"/>
</dbReference>
<gene>
    <name evidence="3" type="ORF">MNBD_NITROSPINAE03-2025</name>
</gene>
<evidence type="ECO:0000313" key="3">
    <source>
        <dbReference type="EMBL" id="VAX17108.1"/>
    </source>
</evidence>
<dbReference type="EMBL" id="UOGB01000080">
    <property type="protein sequence ID" value="VAX17108.1"/>
    <property type="molecule type" value="Genomic_DNA"/>
</dbReference>
<dbReference type="PANTHER" id="PTHR33755">
    <property type="entry name" value="TOXIN PARE1-RELATED"/>
    <property type="match status" value="1"/>
</dbReference>
<name>A0A3B1C027_9ZZZZ</name>